<dbReference type="Pfam" id="PF12729">
    <property type="entry name" value="4HB_MCP_1"/>
    <property type="match status" value="1"/>
</dbReference>
<dbReference type="InterPro" id="IPR004089">
    <property type="entry name" value="MCPsignal_dom"/>
</dbReference>
<feature type="domain" description="Methyl-accepting transducer" evidence="4">
    <location>
        <begin position="258"/>
        <end position="552"/>
    </location>
</feature>
<keyword evidence="1 2" id="KW-0807">Transducer</keyword>
<keyword evidence="3" id="KW-0812">Transmembrane</keyword>
<proteinExistence type="predicted"/>
<dbReference type="GO" id="GO:0016020">
    <property type="term" value="C:membrane"/>
    <property type="evidence" value="ECO:0007669"/>
    <property type="project" value="InterPro"/>
</dbReference>
<feature type="transmembrane region" description="Helical" evidence="3">
    <location>
        <begin position="12"/>
        <end position="32"/>
    </location>
</feature>
<evidence type="ECO:0000256" key="1">
    <source>
        <dbReference type="ARBA" id="ARBA00023224"/>
    </source>
</evidence>
<dbReference type="InterPro" id="IPR024478">
    <property type="entry name" value="HlyB_4HB_MCP"/>
</dbReference>
<dbReference type="PANTHER" id="PTHR32089">
    <property type="entry name" value="METHYL-ACCEPTING CHEMOTAXIS PROTEIN MCPB"/>
    <property type="match status" value="1"/>
</dbReference>
<evidence type="ECO:0000256" key="2">
    <source>
        <dbReference type="PROSITE-ProRule" id="PRU00284"/>
    </source>
</evidence>
<dbReference type="Pfam" id="PF00015">
    <property type="entry name" value="MCPsignal"/>
    <property type="match status" value="1"/>
</dbReference>
<evidence type="ECO:0000313" key="5">
    <source>
        <dbReference type="EMBL" id="HGF99739.1"/>
    </source>
</evidence>
<dbReference type="EMBL" id="DSPX01000034">
    <property type="protein sequence ID" value="HGF99739.1"/>
    <property type="molecule type" value="Genomic_DNA"/>
</dbReference>
<dbReference type="Gene3D" id="1.10.287.950">
    <property type="entry name" value="Methyl-accepting chemotaxis protein"/>
    <property type="match status" value="1"/>
</dbReference>
<dbReference type="SUPFAM" id="SSF58104">
    <property type="entry name" value="Methyl-accepting chemotaxis protein (MCP) signaling domain"/>
    <property type="match status" value="2"/>
</dbReference>
<name>A0A7C3ZFD4_9CYAN</name>
<dbReference type="PROSITE" id="PS50111">
    <property type="entry name" value="CHEMOTAXIS_TRANSDUC_2"/>
    <property type="match status" value="1"/>
</dbReference>
<comment type="caution">
    <text evidence="5">The sequence shown here is derived from an EMBL/GenBank/DDBJ whole genome shotgun (WGS) entry which is preliminary data.</text>
</comment>
<protein>
    <submittedName>
        <fullName evidence="5">Chemotaxis protein</fullName>
    </submittedName>
</protein>
<dbReference type="GO" id="GO:0007165">
    <property type="term" value="P:signal transduction"/>
    <property type="evidence" value="ECO:0007669"/>
    <property type="project" value="UniProtKB-KW"/>
</dbReference>
<keyword evidence="3" id="KW-1133">Transmembrane helix</keyword>
<sequence length="585" mass="63258">MFRKMNLQTKLNGSFLIMGLLVFFLVLVGWLANYRLSQHIKTLSYNTVPSIMGLWKINEGQTQINVLDRLLLNSFLVENYYQDVMPRLDKAKSQIKEGFDLYEIALKTPDEEVLYRRLLEEWNTWEVTHNEFLQNAISFYQIGQKNPWAKQVELLAQGKGNSPEMAEVKKAIALYEKMADYRGTRKVMRDAVVNSIVELLKINEDVGVEARDAAAADARSASIWSAVWLILGPVTSLVLGVVLTKAIAKPLDEAIKGIVNTIAGSSTEIAATIEQQERIASDQAASVNETSSTIDELGASSRQSAAQAKAGAENARQVLRMAEAGITGAREVLQMAKAGAEGSREVLNLAESGMGVVGKTLEGISTLQQKVSQLSEQISRLSQQVTQIGSITNLVQNIANQTNMLALNASVEAVRAGEHGKGFAVVAAEIRKLADQSRGSAEKISVLVADIHNAIGATFTLAEESRKNASQTIELSQQTAAAFSSVNQAINTIVLKNQELTVNAMSDIVLKNQELTITAINDAVLTNQQIALTAGQQSIAVEQVVNSINSINSGAQQTAAGITQTKIGIQKLNEAALQLKALGGK</sequence>
<reference evidence="5" key="1">
    <citation type="journal article" date="2020" name="mSystems">
        <title>Genome- and Community-Level Interaction Insights into Carbon Utilization and Element Cycling Functions of Hydrothermarchaeota in Hydrothermal Sediment.</title>
        <authorList>
            <person name="Zhou Z."/>
            <person name="Liu Y."/>
            <person name="Xu W."/>
            <person name="Pan J."/>
            <person name="Luo Z.H."/>
            <person name="Li M."/>
        </authorList>
    </citation>
    <scope>NUCLEOTIDE SEQUENCE [LARGE SCALE GENOMIC DNA]</scope>
    <source>
        <strain evidence="5">SpSt-374</strain>
    </source>
</reference>
<keyword evidence="3" id="KW-0472">Membrane</keyword>
<accession>A0A7C3ZFD4</accession>
<evidence type="ECO:0000256" key="3">
    <source>
        <dbReference type="SAM" id="Phobius"/>
    </source>
</evidence>
<evidence type="ECO:0000259" key="4">
    <source>
        <dbReference type="PROSITE" id="PS50111"/>
    </source>
</evidence>
<organism evidence="5">
    <name type="scientific">Planktothricoides sp. SpSt-374</name>
    <dbReference type="NCBI Taxonomy" id="2282167"/>
    <lineage>
        <taxon>Bacteria</taxon>
        <taxon>Bacillati</taxon>
        <taxon>Cyanobacteriota</taxon>
        <taxon>Cyanophyceae</taxon>
        <taxon>Oscillatoriophycideae</taxon>
        <taxon>Oscillatoriales</taxon>
        <taxon>Oscillatoriaceae</taxon>
        <taxon>Planktothricoides</taxon>
    </lineage>
</organism>
<dbReference type="PANTHER" id="PTHR32089:SF112">
    <property type="entry name" value="LYSOZYME-LIKE PROTEIN-RELATED"/>
    <property type="match status" value="1"/>
</dbReference>
<gene>
    <name evidence="5" type="ORF">ENR15_03480</name>
</gene>
<dbReference type="AlphaFoldDB" id="A0A7C3ZFD4"/>
<dbReference type="SMART" id="SM00283">
    <property type="entry name" value="MA"/>
    <property type="match status" value="1"/>
</dbReference>